<evidence type="ECO:0000313" key="3">
    <source>
        <dbReference type="EMBL" id="CAE0230456.1"/>
    </source>
</evidence>
<sequence length="109" mass="12717">MCLLQLLLSLSVNPTGAKLINEEVEIQSQGVMQLVDYGIGGVRDSEPSSKIYPSKEQVDQMNQELFEKDLKNLQDCEEMQRIRQMKRQWEREIEAEESDFSQYDSEQDK</sequence>
<dbReference type="AlphaFoldDB" id="A0A7S3CK13"/>
<evidence type="ECO:0000256" key="2">
    <source>
        <dbReference type="SAM" id="SignalP"/>
    </source>
</evidence>
<evidence type="ECO:0000256" key="1">
    <source>
        <dbReference type="SAM" id="Coils"/>
    </source>
</evidence>
<feature type="chain" id="PRO_5031136493" evidence="2">
    <location>
        <begin position="18"/>
        <end position="109"/>
    </location>
</feature>
<keyword evidence="1" id="KW-0175">Coiled coil</keyword>
<feature type="signal peptide" evidence="2">
    <location>
        <begin position="1"/>
        <end position="17"/>
    </location>
</feature>
<feature type="coiled-coil region" evidence="1">
    <location>
        <begin position="79"/>
        <end position="106"/>
    </location>
</feature>
<accession>A0A7S3CK13</accession>
<organism evidence="3">
    <name type="scientific">Strombidium rassoulzadegani</name>
    <dbReference type="NCBI Taxonomy" id="1082188"/>
    <lineage>
        <taxon>Eukaryota</taxon>
        <taxon>Sar</taxon>
        <taxon>Alveolata</taxon>
        <taxon>Ciliophora</taxon>
        <taxon>Intramacronucleata</taxon>
        <taxon>Spirotrichea</taxon>
        <taxon>Oligotrichia</taxon>
        <taxon>Strombidiidae</taxon>
        <taxon>Strombidium</taxon>
    </lineage>
</organism>
<proteinExistence type="predicted"/>
<keyword evidence="2" id="KW-0732">Signal</keyword>
<name>A0A7S3CK13_9SPIT</name>
<protein>
    <submittedName>
        <fullName evidence="3">Uncharacterized protein</fullName>
    </submittedName>
</protein>
<gene>
    <name evidence="3" type="ORF">SRAS04492_LOCUS2250</name>
</gene>
<reference evidence="3" key="1">
    <citation type="submission" date="2021-01" db="EMBL/GenBank/DDBJ databases">
        <authorList>
            <person name="Corre E."/>
            <person name="Pelletier E."/>
            <person name="Niang G."/>
            <person name="Scheremetjew M."/>
            <person name="Finn R."/>
            <person name="Kale V."/>
            <person name="Holt S."/>
            <person name="Cochrane G."/>
            <person name="Meng A."/>
            <person name="Brown T."/>
            <person name="Cohen L."/>
        </authorList>
    </citation>
    <scope>NUCLEOTIDE SEQUENCE</scope>
    <source>
        <strain evidence="3">Ras09</strain>
    </source>
</reference>
<dbReference type="EMBL" id="HBIA01004273">
    <property type="protein sequence ID" value="CAE0230456.1"/>
    <property type="molecule type" value="Transcribed_RNA"/>
</dbReference>